<accession>A0A9P4URH1</accession>
<evidence type="ECO:0000256" key="2">
    <source>
        <dbReference type="ARBA" id="ARBA00023186"/>
    </source>
</evidence>
<evidence type="ECO:0000313" key="4">
    <source>
        <dbReference type="Proteomes" id="UP000799441"/>
    </source>
</evidence>
<dbReference type="PANTHER" id="PTHR12674:SF2">
    <property type="entry name" value="PREFOLDIN SUBUNIT 5"/>
    <property type="match status" value="1"/>
</dbReference>
<dbReference type="GO" id="GO:1990114">
    <property type="term" value="P:RNA polymerase II core complex assembly"/>
    <property type="evidence" value="ECO:0007669"/>
    <property type="project" value="TreeGrafter"/>
</dbReference>
<dbReference type="AlphaFoldDB" id="A0A9P4URH1"/>
<feature type="non-terminal residue" evidence="3">
    <location>
        <position position="1"/>
    </location>
</feature>
<dbReference type="InterPro" id="IPR004127">
    <property type="entry name" value="Prefoldin_subunit_alpha"/>
</dbReference>
<dbReference type="GO" id="GO:0005737">
    <property type="term" value="C:cytoplasm"/>
    <property type="evidence" value="ECO:0007669"/>
    <property type="project" value="TreeGrafter"/>
</dbReference>
<dbReference type="Pfam" id="PF02996">
    <property type="entry name" value="Prefoldin"/>
    <property type="match status" value="1"/>
</dbReference>
<comment type="caution">
    <text evidence="3">The sequence shown here is derived from an EMBL/GenBank/DDBJ whole genome shotgun (WGS) entry which is preliminary data.</text>
</comment>
<dbReference type="GO" id="GO:0016272">
    <property type="term" value="C:prefoldin complex"/>
    <property type="evidence" value="ECO:0007669"/>
    <property type="project" value="InterPro"/>
</dbReference>
<name>A0A9P4URH1_9PEZI</name>
<keyword evidence="2" id="KW-0143">Chaperone</keyword>
<dbReference type="OrthoDB" id="10267474at2759"/>
<sequence>QQIDLNTLSAQQLSQVKKQMDEEVQHLTTSYQNLRAAQTKFRDCSKSIQEGIAAGVRDKPLLVPLTSSLYVPGTLADTEHVIVDVGTGFYVEKSTADAEKFYDDKIEELGKNIKDLENIVNGKANSLRVVEEVLRQKVLAQQQGGAGPA</sequence>
<dbReference type="EMBL" id="MU003780">
    <property type="protein sequence ID" value="KAF2722803.1"/>
    <property type="molecule type" value="Genomic_DNA"/>
</dbReference>
<protein>
    <submittedName>
        <fullName evidence="3">Prefoldin alpha subunit</fullName>
    </submittedName>
</protein>
<dbReference type="PANTHER" id="PTHR12674">
    <property type="entry name" value="PREFOLDIN SUBUNIT 5"/>
    <property type="match status" value="1"/>
</dbReference>
<evidence type="ECO:0000313" key="3">
    <source>
        <dbReference type="EMBL" id="KAF2722803.1"/>
    </source>
</evidence>
<gene>
    <name evidence="3" type="ORF">K431DRAFT_209292</name>
</gene>
<dbReference type="SUPFAM" id="SSF46579">
    <property type="entry name" value="Prefoldin"/>
    <property type="match status" value="1"/>
</dbReference>
<organism evidence="3 4">
    <name type="scientific">Polychaeton citri CBS 116435</name>
    <dbReference type="NCBI Taxonomy" id="1314669"/>
    <lineage>
        <taxon>Eukaryota</taxon>
        <taxon>Fungi</taxon>
        <taxon>Dikarya</taxon>
        <taxon>Ascomycota</taxon>
        <taxon>Pezizomycotina</taxon>
        <taxon>Dothideomycetes</taxon>
        <taxon>Dothideomycetidae</taxon>
        <taxon>Capnodiales</taxon>
        <taxon>Capnodiaceae</taxon>
        <taxon>Polychaeton</taxon>
    </lineage>
</organism>
<dbReference type="GO" id="GO:1990113">
    <property type="term" value="P:RNA polymerase I assembly"/>
    <property type="evidence" value="ECO:0007669"/>
    <property type="project" value="TreeGrafter"/>
</dbReference>
<feature type="non-terminal residue" evidence="3">
    <location>
        <position position="149"/>
    </location>
</feature>
<dbReference type="InterPro" id="IPR011599">
    <property type="entry name" value="PFD_alpha_archaea"/>
</dbReference>
<dbReference type="GO" id="GO:1990115">
    <property type="term" value="P:RNA polymerase III assembly"/>
    <property type="evidence" value="ECO:0007669"/>
    <property type="project" value="TreeGrafter"/>
</dbReference>
<dbReference type="Gene3D" id="1.10.287.370">
    <property type="match status" value="1"/>
</dbReference>
<keyword evidence="4" id="KW-1185">Reference proteome</keyword>
<dbReference type="GO" id="GO:0006457">
    <property type="term" value="P:protein folding"/>
    <property type="evidence" value="ECO:0007669"/>
    <property type="project" value="InterPro"/>
</dbReference>
<dbReference type="GO" id="GO:0051082">
    <property type="term" value="F:unfolded protein binding"/>
    <property type="evidence" value="ECO:0007669"/>
    <property type="project" value="InterPro"/>
</dbReference>
<dbReference type="InterPro" id="IPR009053">
    <property type="entry name" value="Prefoldin"/>
</dbReference>
<dbReference type="Proteomes" id="UP000799441">
    <property type="component" value="Unassembled WGS sequence"/>
</dbReference>
<proteinExistence type="inferred from homology"/>
<reference evidence="3" key="1">
    <citation type="journal article" date="2020" name="Stud. Mycol.">
        <title>101 Dothideomycetes genomes: a test case for predicting lifestyles and emergence of pathogens.</title>
        <authorList>
            <person name="Haridas S."/>
            <person name="Albert R."/>
            <person name="Binder M."/>
            <person name="Bloem J."/>
            <person name="Labutti K."/>
            <person name="Salamov A."/>
            <person name="Andreopoulos B."/>
            <person name="Baker S."/>
            <person name="Barry K."/>
            <person name="Bills G."/>
            <person name="Bluhm B."/>
            <person name="Cannon C."/>
            <person name="Castanera R."/>
            <person name="Culley D."/>
            <person name="Daum C."/>
            <person name="Ezra D."/>
            <person name="Gonzalez J."/>
            <person name="Henrissat B."/>
            <person name="Kuo A."/>
            <person name="Liang C."/>
            <person name="Lipzen A."/>
            <person name="Lutzoni F."/>
            <person name="Magnuson J."/>
            <person name="Mondo S."/>
            <person name="Nolan M."/>
            <person name="Ohm R."/>
            <person name="Pangilinan J."/>
            <person name="Park H.-J."/>
            <person name="Ramirez L."/>
            <person name="Alfaro M."/>
            <person name="Sun H."/>
            <person name="Tritt A."/>
            <person name="Yoshinaga Y."/>
            <person name="Zwiers L.-H."/>
            <person name="Turgeon B."/>
            <person name="Goodwin S."/>
            <person name="Spatafora J."/>
            <person name="Crous P."/>
            <person name="Grigoriev I."/>
        </authorList>
    </citation>
    <scope>NUCLEOTIDE SEQUENCE</scope>
    <source>
        <strain evidence="3">CBS 116435</strain>
    </source>
</reference>
<dbReference type="NCBIfam" id="TIGR00293">
    <property type="entry name" value="prefoldin subunit alpha"/>
    <property type="match status" value="1"/>
</dbReference>
<dbReference type="FunFam" id="1.10.287.370:FF:000004">
    <property type="entry name" value="Probable prefoldin subunit 5"/>
    <property type="match status" value="1"/>
</dbReference>
<evidence type="ECO:0000256" key="1">
    <source>
        <dbReference type="ARBA" id="ARBA00010048"/>
    </source>
</evidence>
<dbReference type="CDD" id="cd23157">
    <property type="entry name" value="Prefoldin_5"/>
    <property type="match status" value="1"/>
</dbReference>
<comment type="similarity">
    <text evidence="1">Belongs to the prefoldin subunit alpha family.</text>
</comment>